<keyword evidence="2" id="KW-1185">Reference proteome</keyword>
<proteinExistence type="predicted"/>
<evidence type="ECO:0008006" key="3">
    <source>
        <dbReference type="Google" id="ProtNLM"/>
    </source>
</evidence>
<dbReference type="EMBL" id="RQGF01000026">
    <property type="protein sequence ID" value="TGL61434.1"/>
    <property type="molecule type" value="Genomic_DNA"/>
</dbReference>
<dbReference type="Proteomes" id="UP000297762">
    <property type="component" value="Unassembled WGS sequence"/>
</dbReference>
<evidence type="ECO:0000313" key="1">
    <source>
        <dbReference type="EMBL" id="TGL61434.1"/>
    </source>
</evidence>
<accession>A0A4R9K9K7</accession>
<protein>
    <recommendedName>
        <fullName evidence="3">DUF1640 domain-containing protein</fullName>
    </recommendedName>
</protein>
<gene>
    <name evidence="1" type="ORF">EHQ64_10635</name>
</gene>
<dbReference type="NCBIfam" id="NF047472">
    <property type="entry name" value="LA_3696_Nterm"/>
    <property type="match status" value="1"/>
</dbReference>
<dbReference type="RefSeq" id="WP_135649469.1">
    <property type="nucleotide sequence ID" value="NZ_RQGF01000026.1"/>
</dbReference>
<comment type="caution">
    <text evidence="1">The sequence shown here is derived from an EMBL/GenBank/DDBJ whole genome shotgun (WGS) entry which is preliminary data.</text>
</comment>
<sequence>MGLELVPKPSKILRDALGDEVSDALIEFIQDSQRFGNKTMIELSTEKYERRLAEETGKLRVEIAELRAEMHAGFGGVQEQFKDVYKAIFQVQESVQTQTKWIVASVFGAVPFYIALYKLL</sequence>
<dbReference type="OrthoDB" id="332255at2"/>
<organism evidence="1 2">
    <name type="scientific">Leptospira sarikeiensis</name>
    <dbReference type="NCBI Taxonomy" id="2484943"/>
    <lineage>
        <taxon>Bacteria</taxon>
        <taxon>Pseudomonadati</taxon>
        <taxon>Spirochaetota</taxon>
        <taxon>Spirochaetia</taxon>
        <taxon>Leptospirales</taxon>
        <taxon>Leptospiraceae</taxon>
        <taxon>Leptospira</taxon>
    </lineage>
</organism>
<name>A0A4R9K9K7_9LEPT</name>
<reference evidence="1" key="1">
    <citation type="journal article" date="2019" name="PLoS Negl. Trop. Dis.">
        <title>Revisiting the worldwide diversity of Leptospira species in the environment.</title>
        <authorList>
            <person name="Vincent A.T."/>
            <person name="Schiettekatte O."/>
            <person name="Bourhy P."/>
            <person name="Veyrier F.J."/>
            <person name="Picardeau M."/>
        </authorList>
    </citation>
    <scope>NUCLEOTIDE SEQUENCE [LARGE SCALE GENOMIC DNA]</scope>
    <source>
        <strain evidence="1">201702455</strain>
    </source>
</reference>
<dbReference type="AlphaFoldDB" id="A0A4R9K9K7"/>
<evidence type="ECO:0000313" key="2">
    <source>
        <dbReference type="Proteomes" id="UP000297762"/>
    </source>
</evidence>